<comment type="caution">
    <text evidence="2">The sequence shown here is derived from an EMBL/GenBank/DDBJ whole genome shotgun (WGS) entry which is preliminary data.</text>
</comment>
<organism evidence="2 3">
    <name type="scientific">Rhodococcus wratislaviensis</name>
    <name type="common">Tsukamurella wratislaviensis</name>
    <dbReference type="NCBI Taxonomy" id="44752"/>
    <lineage>
        <taxon>Bacteria</taxon>
        <taxon>Bacillati</taxon>
        <taxon>Actinomycetota</taxon>
        <taxon>Actinomycetes</taxon>
        <taxon>Mycobacteriales</taxon>
        <taxon>Nocardiaceae</taxon>
        <taxon>Rhodococcus</taxon>
    </lineage>
</organism>
<gene>
    <name evidence="2" type="ORF">Rhow_008544</name>
</gene>
<accession>A0A402CKR3</accession>
<keyword evidence="3" id="KW-1185">Reference proteome</keyword>
<reference evidence="2 3" key="1">
    <citation type="submission" date="2018-11" db="EMBL/GenBank/DDBJ databases">
        <title>Microbial catabolism of amino acid.</title>
        <authorList>
            <person name="Hibi M."/>
            <person name="Ogawa J."/>
        </authorList>
    </citation>
    <scope>NUCLEOTIDE SEQUENCE [LARGE SCALE GENOMIC DNA]</scope>
    <source>
        <strain evidence="2 3">C31-06</strain>
    </source>
</reference>
<evidence type="ECO:0000256" key="1">
    <source>
        <dbReference type="SAM" id="MobiDB-lite"/>
    </source>
</evidence>
<dbReference type="Proteomes" id="UP000287519">
    <property type="component" value="Unassembled WGS sequence"/>
</dbReference>
<dbReference type="EMBL" id="BHYM01000089">
    <property type="protein sequence ID" value="GCE44246.1"/>
    <property type="molecule type" value="Genomic_DNA"/>
</dbReference>
<protein>
    <submittedName>
        <fullName evidence="2">Uncharacterized protein</fullName>
    </submittedName>
</protein>
<proteinExistence type="predicted"/>
<name>A0A402CKR3_RHOWR</name>
<evidence type="ECO:0000313" key="2">
    <source>
        <dbReference type="EMBL" id="GCE44246.1"/>
    </source>
</evidence>
<sequence length="137" mass="15137">MYSDTKSQPRPERVVPLSTRSQRPDRDELFGAEAVELDVESLDRYAHTALGVRALFESARHPTPPLLIRINTCLASTTREAMLKFERSVGRGSDAHRNHVWFVGTKPGLDGLIKDLRSLQLGDGVSCIPVETAGLRG</sequence>
<evidence type="ECO:0000313" key="3">
    <source>
        <dbReference type="Proteomes" id="UP000287519"/>
    </source>
</evidence>
<dbReference type="AlphaFoldDB" id="A0A402CKR3"/>
<feature type="region of interest" description="Disordered" evidence="1">
    <location>
        <begin position="1"/>
        <end position="25"/>
    </location>
</feature>